<dbReference type="InterPro" id="IPR002109">
    <property type="entry name" value="Glutaredoxin"/>
</dbReference>
<reference evidence="2 3" key="1">
    <citation type="submission" date="2016-11" db="EMBL/GenBank/DDBJ databases">
        <authorList>
            <consortium name="Pathogen Informatics"/>
        </authorList>
    </citation>
    <scope>NUCLEOTIDE SEQUENCE [LARGE SCALE GENOMIC DNA]</scope>
    <source>
        <strain evidence="2 3">104</strain>
    </source>
</reference>
<dbReference type="Proteomes" id="UP000185210">
    <property type="component" value="Unassembled WGS sequence"/>
</dbReference>
<dbReference type="Pfam" id="PF00462">
    <property type="entry name" value="Glutaredoxin"/>
    <property type="match status" value="1"/>
</dbReference>
<dbReference type="PROSITE" id="PS51354">
    <property type="entry name" value="GLUTAREDOXIN_2"/>
    <property type="match status" value="1"/>
</dbReference>
<dbReference type="InterPro" id="IPR036249">
    <property type="entry name" value="Thioredoxin-like_sf"/>
</dbReference>
<dbReference type="EMBL" id="FSHM01000004">
    <property type="protein sequence ID" value="SIB17547.1"/>
    <property type="molecule type" value="Genomic_DNA"/>
</dbReference>
<protein>
    <submittedName>
        <fullName evidence="2">Glutaredoxin electron transport component of NRDEF</fullName>
    </submittedName>
</protein>
<evidence type="ECO:0000313" key="2">
    <source>
        <dbReference type="EMBL" id="SIB17547.1"/>
    </source>
</evidence>
<evidence type="ECO:0000313" key="3">
    <source>
        <dbReference type="Proteomes" id="UP000185210"/>
    </source>
</evidence>
<dbReference type="Gene3D" id="3.40.30.10">
    <property type="entry name" value="Glutaredoxin"/>
    <property type="match status" value="1"/>
</dbReference>
<organism evidence="2 3">
    <name type="scientific">Mycobacteroides abscessus subsp. abscessus</name>
    <dbReference type="NCBI Taxonomy" id="1185650"/>
    <lineage>
        <taxon>Bacteria</taxon>
        <taxon>Bacillati</taxon>
        <taxon>Actinomycetota</taxon>
        <taxon>Actinomycetes</taxon>
        <taxon>Mycobacteriales</taxon>
        <taxon>Mycobacteriaceae</taxon>
        <taxon>Mycobacteroides</taxon>
        <taxon>Mycobacteroides abscessus</taxon>
    </lineage>
</organism>
<proteinExistence type="predicted"/>
<dbReference type="AlphaFoldDB" id="A0AB38D0Q8"/>
<dbReference type="RefSeq" id="WP_074292904.1">
    <property type="nucleotide sequence ID" value="NZ_FSFF01000001.1"/>
</dbReference>
<accession>A0AB38D0Q8</accession>
<feature type="domain" description="Glutaredoxin" evidence="1">
    <location>
        <begin position="3"/>
        <end position="60"/>
    </location>
</feature>
<sequence length="83" mass="9471">MTITVFSTGPSCHRCTLVKNQLRKNEIPFEEIRLDEDATWHERVTSHGFMNAPVVLIDDDNVWEGFASDELKELIADHRAMAA</sequence>
<gene>
    <name evidence="2" type="primary">nrdH_2</name>
    <name evidence="2" type="ORF">SAMEA2070301_03108</name>
</gene>
<dbReference type="CDD" id="cd02976">
    <property type="entry name" value="NrdH"/>
    <property type="match status" value="1"/>
</dbReference>
<name>A0AB38D0Q8_9MYCO</name>
<evidence type="ECO:0000259" key="1">
    <source>
        <dbReference type="Pfam" id="PF00462"/>
    </source>
</evidence>
<comment type="caution">
    <text evidence="2">The sequence shown here is derived from an EMBL/GenBank/DDBJ whole genome shotgun (WGS) entry which is preliminary data.</text>
</comment>
<dbReference type="SUPFAM" id="SSF52833">
    <property type="entry name" value="Thioredoxin-like"/>
    <property type="match status" value="1"/>
</dbReference>